<dbReference type="GO" id="GO:0035243">
    <property type="term" value="F:protein-arginine omega-N symmetric methyltransferase activity"/>
    <property type="evidence" value="ECO:0007669"/>
    <property type="project" value="UniProtKB-EC"/>
</dbReference>
<sequence>MIRFCVMDLSTLRRSLTTSGVPKQNQPNISYPKKKSSKMMRRSVLLYTTRAAASWRRHSVMAALGSSPQLGIVQKQQCCEFGSKARPTKMKNQALKEQQQKRKGTTSHDNNNKKEEKAPYLVPPSESALSKPPSLIRTDFSVDSSHELILPSGYEIPTTDSTTSSTLNSNNSSVPYVDYKDLYDPQVHLPSAPQDWSDYEPSTPLWEELAAQIGVLGRPMTVAEFMQHALLHPLYGYYSNPHRHAAEDDDDDDFDVDDYDTTTTSSSDNPIFGPRGDFVTAPEICQVFGESIQVWMVTQWETMHKPPAVQWVEFGPGRGILMADMVRFIVTESQQTGKLQEYAQALQVIHLIERSHPLRAQQQATLQEQVGDSVDWKFHNSNSSDTTAEAADNDKSVDDKATTTKPTIHVYWHDSFTALTTMIKKQKQQGNPDNKTTTDNSNEQLDMANMPLMVVCQELFDALPVHAFEMTKDGWRERMVDVAIQDELLEEQEQEEGQHNNSVVVPKEPHTTSQQKRPRLRIVLAPEVTPALQTLLHVDDRQQYDMGQVVEVCPEGILLVQDIAALLEQQGGAALIVDYGEQGSTDSLRGFWKHQQTHFLSLPGQTDVTADVDFTALKHAVNEPRRRVFQDEDAATTTTSDNATIKAYGPIPQGQFLVSMGAKDRVIQCIELDSTSDEEAENLFYALERLVSPEQMGVRYKVLALAPERHSHDGSFTVPPAGF</sequence>
<evidence type="ECO:0000256" key="6">
    <source>
        <dbReference type="ARBA" id="ARBA00023128"/>
    </source>
</evidence>
<keyword evidence="6" id="KW-0496">Mitochondrion</keyword>
<feature type="region of interest" description="Disordered" evidence="8">
    <location>
        <begin position="84"/>
        <end position="133"/>
    </location>
</feature>
<dbReference type="EC" id="2.1.1.320" evidence="3"/>
<dbReference type="PANTHER" id="PTHR12049">
    <property type="entry name" value="PROTEIN ARGININE METHYLTRANSFERASE NDUFAF7, MITOCHONDRIAL"/>
    <property type="match status" value="1"/>
</dbReference>
<evidence type="ECO:0000256" key="1">
    <source>
        <dbReference type="ARBA" id="ARBA00004173"/>
    </source>
</evidence>
<gene>
    <name evidence="9" type="ORF">SEMRO_2247_G320610.1</name>
</gene>
<feature type="region of interest" description="Disordered" evidence="8">
    <location>
        <begin position="18"/>
        <end position="37"/>
    </location>
</feature>
<dbReference type="InterPro" id="IPR003788">
    <property type="entry name" value="NDUFAF7"/>
</dbReference>
<keyword evidence="10" id="KW-1185">Reference proteome</keyword>
<dbReference type="Gene3D" id="3.40.50.12710">
    <property type="match status" value="1"/>
</dbReference>
<dbReference type="OrthoDB" id="438553at2759"/>
<comment type="subcellular location">
    <subcellularLocation>
        <location evidence="1">Mitochondrion</location>
    </subcellularLocation>
</comment>
<comment type="similarity">
    <text evidence="2">Belongs to the NDUFAF7 family.</text>
</comment>
<dbReference type="Proteomes" id="UP001153069">
    <property type="component" value="Unassembled WGS sequence"/>
</dbReference>
<name>A0A9N8EYY5_9STRA</name>
<feature type="compositionally biased region" description="Polar residues" evidence="8">
    <location>
        <begin position="18"/>
        <end position="29"/>
    </location>
</feature>
<reference evidence="9" key="1">
    <citation type="submission" date="2020-06" db="EMBL/GenBank/DDBJ databases">
        <authorList>
            <consortium name="Plant Systems Biology data submission"/>
        </authorList>
    </citation>
    <scope>NUCLEOTIDE SEQUENCE</scope>
    <source>
        <strain evidence="9">D6</strain>
    </source>
</reference>
<dbReference type="GO" id="GO:0005739">
    <property type="term" value="C:mitochondrion"/>
    <property type="evidence" value="ECO:0007669"/>
    <property type="project" value="UniProtKB-SubCell"/>
</dbReference>
<evidence type="ECO:0000256" key="5">
    <source>
        <dbReference type="ARBA" id="ARBA00022679"/>
    </source>
</evidence>
<dbReference type="Pfam" id="PF02636">
    <property type="entry name" value="Methyltransf_28"/>
    <property type="match status" value="2"/>
</dbReference>
<keyword evidence="5" id="KW-0808">Transferase</keyword>
<proteinExistence type="inferred from homology"/>
<keyword evidence="4 9" id="KW-0489">Methyltransferase</keyword>
<evidence type="ECO:0000313" key="9">
    <source>
        <dbReference type="EMBL" id="CAB9528519.1"/>
    </source>
</evidence>
<dbReference type="PANTHER" id="PTHR12049:SF7">
    <property type="entry name" value="PROTEIN ARGININE METHYLTRANSFERASE NDUFAF7, MITOCHONDRIAL"/>
    <property type="match status" value="1"/>
</dbReference>
<dbReference type="GO" id="GO:0032981">
    <property type="term" value="P:mitochondrial respiratory chain complex I assembly"/>
    <property type="evidence" value="ECO:0007669"/>
    <property type="project" value="TreeGrafter"/>
</dbReference>
<dbReference type="InterPro" id="IPR038375">
    <property type="entry name" value="NDUFAF7_sf"/>
</dbReference>
<evidence type="ECO:0000256" key="3">
    <source>
        <dbReference type="ARBA" id="ARBA00011935"/>
    </source>
</evidence>
<evidence type="ECO:0000256" key="7">
    <source>
        <dbReference type="ARBA" id="ARBA00048612"/>
    </source>
</evidence>
<evidence type="ECO:0000256" key="8">
    <source>
        <dbReference type="SAM" id="MobiDB-lite"/>
    </source>
</evidence>
<dbReference type="SUPFAM" id="SSF53335">
    <property type="entry name" value="S-adenosyl-L-methionine-dependent methyltransferases"/>
    <property type="match status" value="1"/>
</dbReference>
<comment type="caution">
    <text evidence="9">The sequence shown here is derived from an EMBL/GenBank/DDBJ whole genome shotgun (WGS) entry which is preliminary data.</text>
</comment>
<dbReference type="EMBL" id="CAICTM010002245">
    <property type="protein sequence ID" value="CAB9528519.1"/>
    <property type="molecule type" value="Genomic_DNA"/>
</dbReference>
<evidence type="ECO:0000256" key="2">
    <source>
        <dbReference type="ARBA" id="ARBA00005891"/>
    </source>
</evidence>
<comment type="catalytic activity">
    <reaction evidence="7">
        <text>L-arginyl-[protein] + 2 S-adenosyl-L-methionine = N(omega),N(omega)'-dimethyl-L-arginyl-[protein] + 2 S-adenosyl-L-homocysteine + 2 H(+)</text>
        <dbReference type="Rhea" id="RHEA:48108"/>
        <dbReference type="Rhea" id="RHEA-COMP:10532"/>
        <dbReference type="Rhea" id="RHEA-COMP:11992"/>
        <dbReference type="ChEBI" id="CHEBI:15378"/>
        <dbReference type="ChEBI" id="CHEBI:29965"/>
        <dbReference type="ChEBI" id="CHEBI:57856"/>
        <dbReference type="ChEBI" id="CHEBI:59789"/>
        <dbReference type="ChEBI" id="CHEBI:88221"/>
        <dbReference type="EC" id="2.1.1.320"/>
    </reaction>
</comment>
<accession>A0A9N8EYY5</accession>
<feature type="region of interest" description="Disordered" evidence="8">
    <location>
        <begin position="377"/>
        <end position="400"/>
    </location>
</feature>
<organism evidence="9 10">
    <name type="scientific">Seminavis robusta</name>
    <dbReference type="NCBI Taxonomy" id="568900"/>
    <lineage>
        <taxon>Eukaryota</taxon>
        <taxon>Sar</taxon>
        <taxon>Stramenopiles</taxon>
        <taxon>Ochrophyta</taxon>
        <taxon>Bacillariophyta</taxon>
        <taxon>Bacillariophyceae</taxon>
        <taxon>Bacillariophycidae</taxon>
        <taxon>Naviculales</taxon>
        <taxon>Naviculaceae</taxon>
        <taxon>Seminavis</taxon>
    </lineage>
</organism>
<dbReference type="AlphaFoldDB" id="A0A9N8EYY5"/>
<protein>
    <recommendedName>
        <fullName evidence="3">type II protein arginine methyltransferase</fullName>
        <ecNumber evidence="3">2.1.1.320</ecNumber>
    </recommendedName>
</protein>
<dbReference type="GO" id="GO:0032259">
    <property type="term" value="P:methylation"/>
    <property type="evidence" value="ECO:0007669"/>
    <property type="project" value="UniProtKB-KW"/>
</dbReference>
<evidence type="ECO:0000313" key="10">
    <source>
        <dbReference type="Proteomes" id="UP001153069"/>
    </source>
</evidence>
<feature type="region of interest" description="Disordered" evidence="8">
    <location>
        <begin position="492"/>
        <end position="516"/>
    </location>
</feature>
<evidence type="ECO:0000256" key="4">
    <source>
        <dbReference type="ARBA" id="ARBA00022603"/>
    </source>
</evidence>
<dbReference type="InterPro" id="IPR029063">
    <property type="entry name" value="SAM-dependent_MTases_sf"/>
</dbReference>